<evidence type="ECO:0000256" key="3">
    <source>
        <dbReference type="ARBA" id="ARBA00022448"/>
    </source>
</evidence>
<dbReference type="CDD" id="cd03257">
    <property type="entry name" value="ABC_NikE_OppD_transporters"/>
    <property type="match status" value="1"/>
</dbReference>
<evidence type="ECO:0000256" key="8">
    <source>
        <dbReference type="ARBA" id="ARBA00022967"/>
    </source>
</evidence>
<dbReference type="FunFam" id="3.40.50.300:FF:000016">
    <property type="entry name" value="Oligopeptide ABC transporter ATP-binding component"/>
    <property type="match status" value="1"/>
</dbReference>
<dbReference type="SUPFAM" id="SSF52540">
    <property type="entry name" value="P-loop containing nucleoside triphosphate hydrolases"/>
    <property type="match status" value="1"/>
</dbReference>
<dbReference type="InterPro" id="IPR017871">
    <property type="entry name" value="ABC_transporter-like_CS"/>
</dbReference>
<keyword evidence="4" id="KW-1003">Cell membrane</keyword>
<dbReference type="PANTHER" id="PTHR43297:SF14">
    <property type="entry name" value="ATPASE AAA-TYPE CORE DOMAIN-CONTAINING PROTEIN"/>
    <property type="match status" value="1"/>
</dbReference>
<reference evidence="11" key="1">
    <citation type="journal article" date="2020" name="mSystems">
        <title>Genome- and Community-Level Interaction Insights into Carbon Utilization and Element Cycling Functions of Hydrothermarchaeota in Hydrothermal Sediment.</title>
        <authorList>
            <person name="Zhou Z."/>
            <person name="Liu Y."/>
            <person name="Xu W."/>
            <person name="Pan J."/>
            <person name="Luo Z.H."/>
            <person name="Li M."/>
        </authorList>
    </citation>
    <scope>NUCLEOTIDE SEQUENCE [LARGE SCALE GENOMIC DNA]</scope>
    <source>
        <strain evidence="11">SpSt-82</strain>
    </source>
</reference>
<dbReference type="Pfam" id="PF00005">
    <property type="entry name" value="ABC_tran"/>
    <property type="match status" value="1"/>
</dbReference>
<evidence type="ECO:0000259" key="10">
    <source>
        <dbReference type="PROSITE" id="PS50893"/>
    </source>
</evidence>
<protein>
    <submittedName>
        <fullName evidence="11">ABC transporter ATP-binding protein</fullName>
    </submittedName>
</protein>
<dbReference type="InterPro" id="IPR013563">
    <property type="entry name" value="Oligopep_ABC_C"/>
</dbReference>
<keyword evidence="8" id="KW-1278">Translocase</keyword>
<evidence type="ECO:0000256" key="5">
    <source>
        <dbReference type="ARBA" id="ARBA00022519"/>
    </source>
</evidence>
<evidence type="ECO:0000256" key="9">
    <source>
        <dbReference type="ARBA" id="ARBA00023136"/>
    </source>
</evidence>
<dbReference type="InterPro" id="IPR003439">
    <property type="entry name" value="ABC_transporter-like_ATP-bd"/>
</dbReference>
<dbReference type="GO" id="GO:0015833">
    <property type="term" value="P:peptide transport"/>
    <property type="evidence" value="ECO:0007669"/>
    <property type="project" value="InterPro"/>
</dbReference>
<keyword evidence="9" id="KW-0472">Membrane</keyword>
<evidence type="ECO:0000256" key="4">
    <source>
        <dbReference type="ARBA" id="ARBA00022475"/>
    </source>
</evidence>
<dbReference type="Gene3D" id="3.40.50.300">
    <property type="entry name" value="P-loop containing nucleotide triphosphate hydrolases"/>
    <property type="match status" value="1"/>
</dbReference>
<evidence type="ECO:0000313" key="11">
    <source>
        <dbReference type="EMBL" id="HGY40157.1"/>
    </source>
</evidence>
<dbReference type="SMART" id="SM00382">
    <property type="entry name" value="AAA"/>
    <property type="match status" value="1"/>
</dbReference>
<comment type="similarity">
    <text evidence="2">Belongs to the ABC transporter superfamily.</text>
</comment>
<proteinExistence type="inferred from homology"/>
<dbReference type="InterPro" id="IPR050388">
    <property type="entry name" value="ABC_Ni/Peptide_Import"/>
</dbReference>
<keyword evidence="6" id="KW-0547">Nucleotide-binding</keyword>
<organism evidence="11">
    <name type="scientific">Candidatus Caldatribacterium saccharofermentans</name>
    <dbReference type="NCBI Taxonomy" id="1454753"/>
    <lineage>
        <taxon>Bacteria</taxon>
        <taxon>Pseudomonadati</taxon>
        <taxon>Atribacterota</taxon>
        <taxon>Atribacteria</taxon>
        <taxon>Atribacterales</taxon>
        <taxon>Candidatus Caldatribacteriaceae</taxon>
        <taxon>Candidatus Caldatribacterium</taxon>
    </lineage>
</organism>
<dbReference type="AlphaFoldDB" id="A0A7V4WM72"/>
<dbReference type="RefSeq" id="WP_427365797.1">
    <property type="nucleotide sequence ID" value="NZ_CP187957.1"/>
</dbReference>
<gene>
    <name evidence="11" type="ORF">ENW11_10185</name>
</gene>
<dbReference type="Pfam" id="PF08352">
    <property type="entry name" value="oligo_HPY"/>
    <property type="match status" value="1"/>
</dbReference>
<comment type="caution">
    <text evidence="11">The sequence shown here is derived from an EMBL/GenBank/DDBJ whole genome shotgun (WGS) entry which is preliminary data.</text>
</comment>
<dbReference type="PROSITE" id="PS50893">
    <property type="entry name" value="ABC_TRANSPORTER_2"/>
    <property type="match status" value="1"/>
</dbReference>
<dbReference type="EMBL" id="DTIY01000076">
    <property type="protein sequence ID" value="HGY40157.1"/>
    <property type="molecule type" value="Genomic_DNA"/>
</dbReference>
<dbReference type="PROSITE" id="PS00211">
    <property type="entry name" value="ABC_TRANSPORTER_1"/>
    <property type="match status" value="1"/>
</dbReference>
<evidence type="ECO:0000256" key="6">
    <source>
        <dbReference type="ARBA" id="ARBA00022741"/>
    </source>
</evidence>
<dbReference type="InterPro" id="IPR027417">
    <property type="entry name" value="P-loop_NTPase"/>
</dbReference>
<feature type="domain" description="ABC transporter" evidence="10">
    <location>
        <begin position="10"/>
        <end position="267"/>
    </location>
</feature>
<comment type="subcellular location">
    <subcellularLocation>
        <location evidence="1">Cell inner membrane</location>
        <topology evidence="1">Peripheral membrane protein</topology>
    </subcellularLocation>
</comment>
<keyword evidence="5" id="KW-0997">Cell inner membrane</keyword>
<dbReference type="PANTHER" id="PTHR43297">
    <property type="entry name" value="OLIGOPEPTIDE TRANSPORT ATP-BINDING PROTEIN APPD"/>
    <property type="match status" value="1"/>
</dbReference>
<sequence length="333" mass="37518">MPAGSNNPLIQIHGLRTYFYTDDGIVRAVDGVDLVIEERGVLGVIGETGSGKTVLALSVMRLVPPPGRIVEGSILYHRGNGSCVDLALLDPKGNVAREIRGKHISMVFQEPMVSLNPVYTIGEQIIESIVTHQKVPYREAREKAVHMLEQVGIPEPAKRIDDYPHQLSGGMRQRAMIAMALVCHPRLLIADEPTTALDVTVQAQILELLKRLQQEMDMAIMIITHNLGVIAEIADYVGVMYLGRIMEYASWTELFENPLHPYTQDLFRSIPYCARKKDRKRLEVIKGDIPDPYARIEGCLYASRCSRFSYRCLEDPPLVEKGDRHLVRCWLYV</sequence>
<dbReference type="GO" id="GO:0016887">
    <property type="term" value="F:ATP hydrolysis activity"/>
    <property type="evidence" value="ECO:0007669"/>
    <property type="project" value="InterPro"/>
</dbReference>
<keyword evidence="7 11" id="KW-0067">ATP-binding</keyword>
<dbReference type="NCBIfam" id="TIGR01727">
    <property type="entry name" value="oligo_HPY"/>
    <property type="match status" value="1"/>
</dbReference>
<dbReference type="GO" id="GO:0005886">
    <property type="term" value="C:plasma membrane"/>
    <property type="evidence" value="ECO:0007669"/>
    <property type="project" value="UniProtKB-SubCell"/>
</dbReference>
<accession>A0A7V4WM72</accession>
<evidence type="ECO:0000256" key="7">
    <source>
        <dbReference type="ARBA" id="ARBA00022840"/>
    </source>
</evidence>
<evidence type="ECO:0000256" key="2">
    <source>
        <dbReference type="ARBA" id="ARBA00005417"/>
    </source>
</evidence>
<keyword evidence="3" id="KW-0813">Transport</keyword>
<name>A0A7V4WM72_9BACT</name>
<dbReference type="GO" id="GO:0005524">
    <property type="term" value="F:ATP binding"/>
    <property type="evidence" value="ECO:0007669"/>
    <property type="project" value="UniProtKB-KW"/>
</dbReference>
<evidence type="ECO:0000256" key="1">
    <source>
        <dbReference type="ARBA" id="ARBA00004417"/>
    </source>
</evidence>
<dbReference type="InterPro" id="IPR003593">
    <property type="entry name" value="AAA+_ATPase"/>
</dbReference>